<keyword evidence="2" id="KW-1185">Reference proteome</keyword>
<gene>
    <name evidence="1" type="ORF">RO3G_02777</name>
</gene>
<dbReference type="VEuPathDB" id="FungiDB:RO3G_02777"/>
<reference evidence="1 2" key="1">
    <citation type="journal article" date="2009" name="PLoS Genet.">
        <title>Genomic analysis of the basal lineage fungus Rhizopus oryzae reveals a whole-genome duplication.</title>
        <authorList>
            <person name="Ma L.-J."/>
            <person name="Ibrahim A.S."/>
            <person name="Skory C."/>
            <person name="Grabherr M.G."/>
            <person name="Burger G."/>
            <person name="Butler M."/>
            <person name="Elias M."/>
            <person name="Idnurm A."/>
            <person name="Lang B.F."/>
            <person name="Sone T."/>
            <person name="Abe A."/>
            <person name="Calvo S.E."/>
            <person name="Corrochano L.M."/>
            <person name="Engels R."/>
            <person name="Fu J."/>
            <person name="Hansberg W."/>
            <person name="Kim J.-M."/>
            <person name="Kodira C.D."/>
            <person name="Koehrsen M.J."/>
            <person name="Liu B."/>
            <person name="Miranda-Saavedra D."/>
            <person name="O'Leary S."/>
            <person name="Ortiz-Castellanos L."/>
            <person name="Poulter R."/>
            <person name="Rodriguez-Romero J."/>
            <person name="Ruiz-Herrera J."/>
            <person name="Shen Y.-Q."/>
            <person name="Zeng Q."/>
            <person name="Galagan J."/>
            <person name="Birren B.W."/>
            <person name="Cuomo C.A."/>
            <person name="Wickes B.L."/>
        </authorList>
    </citation>
    <scope>NUCLEOTIDE SEQUENCE [LARGE SCALE GENOMIC DNA]</scope>
    <source>
        <strain evidence="2">RA 99-880 / ATCC MYA-4621 / FGSC 9543 / NRRL 43880</strain>
    </source>
</reference>
<dbReference type="EMBL" id="CH476733">
    <property type="protein sequence ID" value="EIE78073.1"/>
    <property type="molecule type" value="Genomic_DNA"/>
</dbReference>
<organism evidence="1 2">
    <name type="scientific">Rhizopus delemar (strain RA 99-880 / ATCC MYA-4621 / FGSC 9543 / NRRL 43880)</name>
    <name type="common">Mucormycosis agent</name>
    <name type="synonym">Rhizopus arrhizus var. delemar</name>
    <dbReference type="NCBI Taxonomy" id="246409"/>
    <lineage>
        <taxon>Eukaryota</taxon>
        <taxon>Fungi</taxon>
        <taxon>Fungi incertae sedis</taxon>
        <taxon>Mucoromycota</taxon>
        <taxon>Mucoromycotina</taxon>
        <taxon>Mucoromycetes</taxon>
        <taxon>Mucorales</taxon>
        <taxon>Mucorineae</taxon>
        <taxon>Rhizopodaceae</taxon>
        <taxon>Rhizopus</taxon>
    </lineage>
</organism>
<dbReference type="Proteomes" id="UP000009138">
    <property type="component" value="Unassembled WGS sequence"/>
</dbReference>
<dbReference type="AlphaFoldDB" id="I1BPE3"/>
<protein>
    <submittedName>
        <fullName evidence="1">Uncharacterized protein</fullName>
    </submittedName>
</protein>
<proteinExistence type="predicted"/>
<accession>I1BPE3</accession>
<evidence type="ECO:0000313" key="2">
    <source>
        <dbReference type="Proteomes" id="UP000009138"/>
    </source>
</evidence>
<dbReference type="InParanoid" id="I1BPE3"/>
<evidence type="ECO:0000313" key="1">
    <source>
        <dbReference type="EMBL" id="EIE78073.1"/>
    </source>
</evidence>
<name>I1BPE3_RHIO9</name>
<dbReference type="GeneID" id="93609749"/>
<dbReference type="RefSeq" id="XP_067513469.1">
    <property type="nucleotide sequence ID" value="XM_067657368.1"/>
</dbReference>
<sequence>MFFDRLQDDMVTDFSESDVFEGWIPPNCITDVIIFVSTEDMEKHMKDIHKLPGDVSAPALRTDIFSRIVGWPFSYKKIYSTTVSIMGNYANAI</sequence>